<dbReference type="GO" id="GO:0033540">
    <property type="term" value="P:fatty acid beta-oxidation using acyl-CoA oxidase"/>
    <property type="evidence" value="ECO:0007669"/>
    <property type="project" value="TreeGrafter"/>
</dbReference>
<evidence type="ECO:0000256" key="11">
    <source>
        <dbReference type="PIRSR" id="PIRSR000168-1"/>
    </source>
</evidence>
<comment type="similarity">
    <text evidence="3 10">Belongs to the acyl-CoA oxidase family.</text>
</comment>
<dbReference type="FunFam" id="2.40.110.10:FF:000005">
    <property type="entry name" value="Acyl-coenzyme A oxidase"/>
    <property type="match status" value="1"/>
</dbReference>
<evidence type="ECO:0000256" key="9">
    <source>
        <dbReference type="ARBA" id="ARBA00023140"/>
    </source>
</evidence>
<evidence type="ECO:0000259" key="13">
    <source>
        <dbReference type="Pfam" id="PF01756"/>
    </source>
</evidence>
<dbReference type="SUPFAM" id="SSF47203">
    <property type="entry name" value="Acyl-CoA dehydrogenase C-terminal domain-like"/>
    <property type="match status" value="2"/>
</dbReference>
<evidence type="ECO:0000256" key="12">
    <source>
        <dbReference type="PIRSR" id="PIRSR000168-2"/>
    </source>
</evidence>
<evidence type="ECO:0000256" key="2">
    <source>
        <dbReference type="ARBA" id="ARBA00004275"/>
    </source>
</evidence>
<dbReference type="Gene3D" id="1.20.140.10">
    <property type="entry name" value="Butyryl-CoA Dehydrogenase, subunit A, domain 3"/>
    <property type="match status" value="2"/>
</dbReference>
<dbReference type="Pfam" id="PF01756">
    <property type="entry name" value="ACOX"/>
    <property type="match status" value="1"/>
</dbReference>
<dbReference type="Proteomes" id="UP000232323">
    <property type="component" value="Unassembled WGS sequence"/>
</dbReference>
<dbReference type="GO" id="GO:0005504">
    <property type="term" value="F:fatty acid binding"/>
    <property type="evidence" value="ECO:0007669"/>
    <property type="project" value="TreeGrafter"/>
</dbReference>
<evidence type="ECO:0000256" key="7">
    <source>
        <dbReference type="ARBA" id="ARBA00023002"/>
    </source>
</evidence>
<dbReference type="GO" id="GO:0071949">
    <property type="term" value="F:FAD binding"/>
    <property type="evidence" value="ECO:0007669"/>
    <property type="project" value="InterPro"/>
</dbReference>
<proteinExistence type="inferred from homology"/>
<keyword evidence="17" id="KW-1185">Reference proteome</keyword>
<reference evidence="16 17" key="1">
    <citation type="submission" date="2017-08" db="EMBL/GenBank/DDBJ databases">
        <title>Acidophilic green algal genome provides insights into adaptation to an acidic environment.</title>
        <authorList>
            <person name="Hirooka S."/>
            <person name="Hirose Y."/>
            <person name="Kanesaki Y."/>
            <person name="Higuchi S."/>
            <person name="Fujiwara T."/>
            <person name="Onuma R."/>
            <person name="Era A."/>
            <person name="Ohbayashi R."/>
            <person name="Uzuka A."/>
            <person name="Nozaki H."/>
            <person name="Yoshikawa H."/>
            <person name="Miyagishima S.Y."/>
        </authorList>
    </citation>
    <scope>NUCLEOTIDE SEQUENCE [LARGE SCALE GENOMIC DNA]</scope>
    <source>
        <strain evidence="16 17">NIES-2499</strain>
    </source>
</reference>
<dbReference type="PIRSF" id="PIRSF000168">
    <property type="entry name" value="Acyl-CoA_oxidase"/>
    <property type="match status" value="1"/>
</dbReference>
<comment type="subcellular location">
    <subcellularLocation>
        <location evidence="2">Peroxisome</location>
    </subcellularLocation>
</comment>
<evidence type="ECO:0000256" key="8">
    <source>
        <dbReference type="ARBA" id="ARBA00023098"/>
    </source>
</evidence>
<name>A0A250WTV5_9CHLO</name>
<dbReference type="InterPro" id="IPR046373">
    <property type="entry name" value="Acyl-CoA_Oxase/DH_mid-dom_sf"/>
</dbReference>
<dbReference type="InterPro" id="IPR009100">
    <property type="entry name" value="AcylCoA_DH/oxidase_NM_dom_sf"/>
</dbReference>
<evidence type="ECO:0000313" key="16">
    <source>
        <dbReference type="EMBL" id="GAX74251.1"/>
    </source>
</evidence>
<comment type="cofactor">
    <cofactor evidence="1">
        <name>FAD</name>
        <dbReference type="ChEBI" id="CHEBI:57692"/>
    </cofactor>
</comment>
<keyword evidence="7" id="KW-0560">Oxidoreductase</keyword>
<dbReference type="GO" id="GO:0055088">
    <property type="term" value="P:lipid homeostasis"/>
    <property type="evidence" value="ECO:0007669"/>
    <property type="project" value="TreeGrafter"/>
</dbReference>
<keyword evidence="5 10" id="KW-0274">FAD</keyword>
<dbReference type="GO" id="GO:0003997">
    <property type="term" value="F:acyl-CoA oxidase activity"/>
    <property type="evidence" value="ECO:0007669"/>
    <property type="project" value="InterPro"/>
</dbReference>
<dbReference type="PANTHER" id="PTHR10909:SF352">
    <property type="entry name" value="ACYL-COENZYME A OXIDASE-LIKE PROTEIN"/>
    <property type="match status" value="1"/>
</dbReference>
<evidence type="ECO:0000256" key="1">
    <source>
        <dbReference type="ARBA" id="ARBA00001974"/>
    </source>
</evidence>
<feature type="domain" description="Acyl-CoA oxidase C-terminal" evidence="13">
    <location>
        <begin position="468"/>
        <end position="589"/>
    </location>
</feature>
<sequence>MASRLAILTRHLTAAVDDEPKISFRPQDITRLLVHDNYDLRQDVYKFISEDPLYRQNHYLGLMEFREQTLQRLQKFTQQHFFSVRDYSRDPRKFMAAIESLMYCDYSLSIKAGVHFTLCGGTICKLGTKKHHDLYLDRLDDLSLTGSFSMTELGHGSNVMGIETTALYDHSTREFIINTPTNQASKYWIGGTGQHGKLTAVFAQLTVNGKWEGPHVFMVRIRDDNMHVTPGVRIQDLGPKMGLNGVDNGQLWFHNVRVPRDAMLDAFSSVDDEGVFRSSIPSVSQRFATMVGGLTTGRLLIAQGAIDAMKLGVTIALRYSCQRPQFGDKIIMSYLTHRDRLLPILANAYALHLAMGSLKNILDRKQAQDAKVIHVLSSGIKAAATWWRVEGLQACRECCGGQGFLSANQIGPLATDMNVDVTFEGDNTVLMQQVARALLDDKRLISSTPTAPSGFGSGAISLDKLSQLLGYQEHALTYQVGSSMKAAAASKSTEGRAAAEQAANDVVEAELDTVVAMGWAHIQRFCLDNLQQTISKAEEKLVAPLRMLATLFGIKCILRSSAFFLGAGVLSQSDCLLLRSSLHGIYATLSADGGRLAHLLCEGFGIPEPLITAPIAKDWKLMGANGI</sequence>
<feature type="active site" description="Proton acceptor" evidence="11">
    <location>
        <position position="424"/>
    </location>
</feature>
<dbReference type="InterPro" id="IPR002655">
    <property type="entry name" value="Acyl-CoA_oxidase_C"/>
</dbReference>
<keyword evidence="4 10" id="KW-0285">Flavoprotein</keyword>
<feature type="binding site" evidence="12">
    <location>
        <position position="190"/>
    </location>
    <ligand>
        <name>FAD</name>
        <dbReference type="ChEBI" id="CHEBI:57692"/>
    </ligand>
</feature>
<gene>
    <name evidence="16" type="ORF">CEUSTIGMA_g1700.t1</name>
</gene>
<dbReference type="OrthoDB" id="538336at2759"/>
<dbReference type="Pfam" id="PF02770">
    <property type="entry name" value="Acyl-CoA_dh_M"/>
    <property type="match status" value="1"/>
</dbReference>
<evidence type="ECO:0000259" key="14">
    <source>
        <dbReference type="Pfam" id="PF02770"/>
    </source>
</evidence>
<keyword evidence="6" id="KW-0276">Fatty acid metabolism</keyword>
<evidence type="ECO:0000256" key="5">
    <source>
        <dbReference type="ARBA" id="ARBA00022827"/>
    </source>
</evidence>
<dbReference type="Pfam" id="PF22924">
    <property type="entry name" value="ACOX_C_alpha1"/>
    <property type="match status" value="1"/>
</dbReference>
<dbReference type="EMBL" id="BEGY01000006">
    <property type="protein sequence ID" value="GAX74251.1"/>
    <property type="molecule type" value="Genomic_DNA"/>
</dbReference>
<evidence type="ECO:0000313" key="17">
    <source>
        <dbReference type="Proteomes" id="UP000232323"/>
    </source>
</evidence>
<dbReference type="InterPro" id="IPR012258">
    <property type="entry name" value="Acyl-CoA_oxidase"/>
</dbReference>
<dbReference type="SUPFAM" id="SSF56645">
    <property type="entry name" value="Acyl-CoA dehydrogenase NM domain-like"/>
    <property type="match status" value="1"/>
</dbReference>
<comment type="caution">
    <text evidence="16">The sequence shown here is derived from an EMBL/GenBank/DDBJ whole genome shotgun (WGS) entry which is preliminary data.</text>
</comment>
<organism evidence="16 17">
    <name type="scientific">Chlamydomonas eustigma</name>
    <dbReference type="NCBI Taxonomy" id="1157962"/>
    <lineage>
        <taxon>Eukaryota</taxon>
        <taxon>Viridiplantae</taxon>
        <taxon>Chlorophyta</taxon>
        <taxon>core chlorophytes</taxon>
        <taxon>Chlorophyceae</taxon>
        <taxon>CS clade</taxon>
        <taxon>Chlamydomonadales</taxon>
        <taxon>Chlamydomonadaceae</taxon>
        <taxon>Chlamydomonas</taxon>
    </lineage>
</organism>
<evidence type="ECO:0000256" key="10">
    <source>
        <dbReference type="PIRNR" id="PIRNR000168"/>
    </source>
</evidence>
<feature type="binding site" evidence="12">
    <location>
        <position position="151"/>
    </location>
    <ligand>
        <name>FAD</name>
        <dbReference type="ChEBI" id="CHEBI:57692"/>
    </ligand>
</feature>
<evidence type="ECO:0000259" key="15">
    <source>
        <dbReference type="Pfam" id="PF22924"/>
    </source>
</evidence>
<dbReference type="InterPro" id="IPR055060">
    <property type="entry name" value="ACOX_C_alpha1"/>
</dbReference>
<feature type="domain" description="Acyl-CoA oxidase/dehydrogenase middle" evidence="14">
    <location>
        <begin position="147"/>
        <end position="256"/>
    </location>
</feature>
<dbReference type="AlphaFoldDB" id="A0A250WTV5"/>
<evidence type="ECO:0000256" key="6">
    <source>
        <dbReference type="ARBA" id="ARBA00022832"/>
    </source>
</evidence>
<feature type="domain" description="Acyl-CoA oxidase C-alpha1" evidence="15">
    <location>
        <begin position="292"/>
        <end position="439"/>
    </location>
</feature>
<dbReference type="Gene3D" id="2.40.110.10">
    <property type="entry name" value="Butyryl-CoA Dehydrogenase, subunit A, domain 2"/>
    <property type="match status" value="1"/>
</dbReference>
<dbReference type="GO" id="GO:0005777">
    <property type="term" value="C:peroxisome"/>
    <property type="evidence" value="ECO:0007669"/>
    <property type="project" value="UniProtKB-SubCell"/>
</dbReference>
<evidence type="ECO:0000256" key="4">
    <source>
        <dbReference type="ARBA" id="ARBA00022630"/>
    </source>
</evidence>
<accession>A0A250WTV5</accession>
<keyword evidence="9" id="KW-0576">Peroxisome</keyword>
<dbReference type="InterPro" id="IPR036250">
    <property type="entry name" value="AcylCo_DH-like_C"/>
</dbReference>
<keyword evidence="8" id="KW-0443">Lipid metabolism</keyword>
<dbReference type="FunFam" id="1.20.140.10:FF:000010">
    <property type="entry name" value="Acyl-coenzyme A oxidase"/>
    <property type="match status" value="1"/>
</dbReference>
<evidence type="ECO:0000256" key="3">
    <source>
        <dbReference type="ARBA" id="ARBA00006288"/>
    </source>
</evidence>
<dbReference type="STRING" id="1157962.A0A250WTV5"/>
<dbReference type="PANTHER" id="PTHR10909">
    <property type="entry name" value="ELECTRON TRANSPORT OXIDOREDUCTASE"/>
    <property type="match status" value="1"/>
</dbReference>
<protein>
    <recommendedName>
        <fullName evidence="10">Acyl-coenzyme A oxidase</fullName>
    </recommendedName>
</protein>
<dbReference type="InterPro" id="IPR006091">
    <property type="entry name" value="Acyl-CoA_Oxase/DH_mid-dom"/>
</dbReference>